<name>A0A2K0UPP6_TRIHA</name>
<dbReference type="OrthoDB" id="4802432at2759"/>
<accession>A0A2K0UPP6</accession>
<dbReference type="InterPro" id="IPR046676">
    <property type="entry name" value="DUF6546"/>
</dbReference>
<comment type="caution">
    <text evidence="2">The sequence shown here is derived from an EMBL/GenBank/DDBJ whole genome shotgun (WGS) entry which is preliminary data.</text>
</comment>
<dbReference type="Pfam" id="PF20183">
    <property type="entry name" value="DUF6546"/>
    <property type="match status" value="1"/>
</dbReference>
<organism evidence="2 3">
    <name type="scientific">Trichoderma harzianum</name>
    <name type="common">Hypocrea lixii</name>
    <dbReference type="NCBI Taxonomy" id="5544"/>
    <lineage>
        <taxon>Eukaryota</taxon>
        <taxon>Fungi</taxon>
        <taxon>Dikarya</taxon>
        <taxon>Ascomycota</taxon>
        <taxon>Pezizomycotina</taxon>
        <taxon>Sordariomycetes</taxon>
        <taxon>Hypocreomycetidae</taxon>
        <taxon>Hypocreales</taxon>
        <taxon>Hypocreaceae</taxon>
        <taxon>Trichoderma</taxon>
    </lineage>
</organism>
<protein>
    <recommendedName>
        <fullName evidence="1">DUF6546 domain-containing protein</fullName>
    </recommendedName>
</protein>
<reference evidence="2 3" key="1">
    <citation type="submission" date="2017-02" db="EMBL/GenBank/DDBJ databases">
        <title>Genomes of Trichoderma spp. with biocontrol activity.</title>
        <authorList>
            <person name="Gardiner D."/>
            <person name="Kazan K."/>
            <person name="Vos C."/>
            <person name="Harvey P."/>
        </authorList>
    </citation>
    <scope>NUCLEOTIDE SEQUENCE [LARGE SCALE GENOMIC DNA]</scope>
    <source>
        <strain evidence="2 3">Tr1</strain>
    </source>
</reference>
<dbReference type="EMBL" id="MTYI01000005">
    <property type="protein sequence ID" value="PNP59751.1"/>
    <property type="molecule type" value="Genomic_DNA"/>
</dbReference>
<sequence length="507" mass="58425">MSDQTTNTPASWMYLPPELQLMILNRLINLLYWSREGDAQERKREWCAYPAVSREWQAFFERLSFRHLTLHQSDLAEFSKIMQDTNRRMCVAFVCLRIELPEYDCKKCKKRESSQEVGENQRLLPTAVWGLFSILSQWEEHGEVGLEISAHSPSDALHYCQELKSRIHRKANTSRPHLKPRAGVKATHGWRRGVRVYNPPSGAKLRVFGHPKGLGFDLRTSLARKLGILPEVKVVTYLLIRRQFYRHFSVPKALGPMIKSLPRLDHFSYEPWRGIDTRNLSGRQRRDEVHTRLFLDVIQHHTSLRSVSMFESFSLALHDNGKREAHPALGQSLAQVSQNWDNLSAIFNVDAKDFFYAFFPSPNPELLPSMSWSNLKHLSLTSELLVPAHYNELIRVAAAAALQMPQLICMELWNSGTHDTSCIFSYCALRDRRRHIELLSTWGGRLGKQAIACWREVADRVAGCELEVDSRYLDANVFDNYASVLQYLLLRTVILSEVSLYDVAFGL</sequence>
<gene>
    <name evidence="2" type="ORF">THARTR1_00630</name>
</gene>
<proteinExistence type="predicted"/>
<dbReference type="Proteomes" id="UP000236290">
    <property type="component" value="Unassembled WGS sequence"/>
</dbReference>
<evidence type="ECO:0000313" key="3">
    <source>
        <dbReference type="Proteomes" id="UP000236290"/>
    </source>
</evidence>
<evidence type="ECO:0000313" key="2">
    <source>
        <dbReference type="EMBL" id="PNP59751.1"/>
    </source>
</evidence>
<evidence type="ECO:0000259" key="1">
    <source>
        <dbReference type="Pfam" id="PF20183"/>
    </source>
</evidence>
<dbReference type="AlphaFoldDB" id="A0A2K0UPP6"/>
<feature type="domain" description="DUF6546" evidence="1">
    <location>
        <begin position="301"/>
        <end position="495"/>
    </location>
</feature>